<evidence type="ECO:0008006" key="4">
    <source>
        <dbReference type="Google" id="ProtNLM"/>
    </source>
</evidence>
<sequence>MTETGNDCASMSPEEAEARGLYFLDGRWITHAEAKELVDRHHISKDVRRLANYYYIAVGLVGIGIWSLLAYPALVENYSPTPGELIKLTISFIVCMAAVLVGIGLRKFNPLARRLGLAFYPAVMAGLFAAAVFAGQLEGQVLAALVLGLPLAISFGVLSYLTLYGEGAEKAFKQSQLDADH</sequence>
<reference evidence="2" key="1">
    <citation type="submission" date="2020-07" db="EMBL/GenBank/DDBJ databases">
        <title>Huge and variable diversity of episymbiotic CPR bacteria and DPANN archaea in groundwater ecosystems.</title>
        <authorList>
            <person name="He C.Y."/>
            <person name="Keren R."/>
            <person name="Whittaker M."/>
            <person name="Farag I.F."/>
            <person name="Doudna J."/>
            <person name="Cate J.H.D."/>
            <person name="Banfield J.F."/>
        </authorList>
    </citation>
    <scope>NUCLEOTIDE SEQUENCE</scope>
    <source>
        <strain evidence="2">NC_groundwater_1664_Pr3_B-0.1um_52_9</strain>
    </source>
</reference>
<accession>A0A9D6V8A6</accession>
<feature type="transmembrane region" description="Helical" evidence="1">
    <location>
        <begin position="85"/>
        <end position="105"/>
    </location>
</feature>
<feature type="transmembrane region" description="Helical" evidence="1">
    <location>
        <begin position="53"/>
        <end position="73"/>
    </location>
</feature>
<protein>
    <recommendedName>
        <fullName evidence="4">DUF2157 domain-containing protein</fullName>
    </recommendedName>
</protein>
<dbReference type="EMBL" id="JACRDE010000523">
    <property type="protein sequence ID" value="MBI5251771.1"/>
    <property type="molecule type" value="Genomic_DNA"/>
</dbReference>
<evidence type="ECO:0000313" key="3">
    <source>
        <dbReference type="Proteomes" id="UP000807825"/>
    </source>
</evidence>
<feature type="transmembrane region" description="Helical" evidence="1">
    <location>
        <begin position="117"/>
        <end position="135"/>
    </location>
</feature>
<feature type="transmembrane region" description="Helical" evidence="1">
    <location>
        <begin position="141"/>
        <end position="163"/>
    </location>
</feature>
<gene>
    <name evidence="2" type="ORF">HY912_19945</name>
</gene>
<keyword evidence="1" id="KW-0472">Membrane</keyword>
<keyword evidence="1" id="KW-1133">Transmembrane helix</keyword>
<proteinExistence type="predicted"/>
<comment type="caution">
    <text evidence="2">The sequence shown here is derived from an EMBL/GenBank/DDBJ whole genome shotgun (WGS) entry which is preliminary data.</text>
</comment>
<evidence type="ECO:0000256" key="1">
    <source>
        <dbReference type="SAM" id="Phobius"/>
    </source>
</evidence>
<name>A0A9D6V8A6_9BACT</name>
<dbReference type="AlphaFoldDB" id="A0A9D6V8A6"/>
<organism evidence="2 3">
    <name type="scientific">Desulfomonile tiedjei</name>
    <dbReference type="NCBI Taxonomy" id="2358"/>
    <lineage>
        <taxon>Bacteria</taxon>
        <taxon>Pseudomonadati</taxon>
        <taxon>Thermodesulfobacteriota</taxon>
        <taxon>Desulfomonilia</taxon>
        <taxon>Desulfomonilales</taxon>
        <taxon>Desulfomonilaceae</taxon>
        <taxon>Desulfomonile</taxon>
    </lineage>
</organism>
<evidence type="ECO:0000313" key="2">
    <source>
        <dbReference type="EMBL" id="MBI5251771.1"/>
    </source>
</evidence>
<dbReference type="Proteomes" id="UP000807825">
    <property type="component" value="Unassembled WGS sequence"/>
</dbReference>
<keyword evidence="1" id="KW-0812">Transmembrane</keyword>